<proteinExistence type="predicted"/>
<evidence type="ECO:0000313" key="8">
    <source>
        <dbReference type="Proteomes" id="UP001589610"/>
    </source>
</evidence>
<keyword evidence="2" id="KW-1003">Cell membrane</keyword>
<keyword evidence="8" id="KW-1185">Reference proteome</keyword>
<feature type="transmembrane region" description="Helical" evidence="6">
    <location>
        <begin position="236"/>
        <end position="256"/>
    </location>
</feature>
<evidence type="ECO:0000313" key="7">
    <source>
        <dbReference type="EMBL" id="MFB9679423.1"/>
    </source>
</evidence>
<feature type="transmembrane region" description="Helical" evidence="6">
    <location>
        <begin position="25"/>
        <end position="47"/>
    </location>
</feature>
<feature type="transmembrane region" description="Helical" evidence="6">
    <location>
        <begin position="313"/>
        <end position="329"/>
    </location>
</feature>
<keyword evidence="5 6" id="KW-0472">Membrane</keyword>
<dbReference type="Pfam" id="PF02653">
    <property type="entry name" value="BPD_transp_2"/>
    <property type="match status" value="1"/>
</dbReference>
<keyword evidence="4 6" id="KW-1133">Transmembrane helix</keyword>
<evidence type="ECO:0000256" key="3">
    <source>
        <dbReference type="ARBA" id="ARBA00022692"/>
    </source>
</evidence>
<gene>
    <name evidence="7" type="ORF">ACFFRH_28415</name>
</gene>
<protein>
    <submittedName>
        <fullName evidence="7">ABC transporter permease</fullName>
    </submittedName>
</protein>
<dbReference type="InterPro" id="IPR001851">
    <property type="entry name" value="ABC_transp_permease"/>
</dbReference>
<dbReference type="PANTHER" id="PTHR32196:SF72">
    <property type="entry name" value="RIBOSE IMPORT PERMEASE PROTEIN RBSC"/>
    <property type="match status" value="1"/>
</dbReference>
<sequence>MSPPSAATVAPATVAESPRARLTGLLLRPSTVTFIILVVIVAVFATIAPVSFTSVSNTRAILTDASILLILSIAINFPMITAGIDLSTGSVLVFSGVMSVKAMQAFGGDGPGVAVLGGVVAVASGLGWGVLHGVLVAYGRIPAFIATLGTLGAALGLSYIITGGFDLQDVPSSVTSIGSQRLLGVPWLVVAAAVVAIVFGVLLQATRFGRHTYAIGASQEAARRASINVNLHLVKVYVIAGGLTGLAGFLSLARFATTTLAGHATDNLQAVTAVVLGGTSLFGGTGAIVGTVAGVFIPTVLQNGFVVTGVTPYWQQVAVGVVLIAAVYLDKIRRSRSV</sequence>
<evidence type="ECO:0000256" key="2">
    <source>
        <dbReference type="ARBA" id="ARBA00022475"/>
    </source>
</evidence>
<feature type="transmembrane region" description="Helical" evidence="6">
    <location>
        <begin position="112"/>
        <end position="135"/>
    </location>
</feature>
<dbReference type="CDD" id="cd06579">
    <property type="entry name" value="TM_PBP1_transp_AraH_like"/>
    <property type="match status" value="1"/>
</dbReference>
<accession>A0ABV5TJZ8</accession>
<feature type="transmembrane region" description="Helical" evidence="6">
    <location>
        <begin position="268"/>
        <end position="301"/>
    </location>
</feature>
<keyword evidence="3 6" id="KW-0812">Transmembrane</keyword>
<evidence type="ECO:0000256" key="1">
    <source>
        <dbReference type="ARBA" id="ARBA00004651"/>
    </source>
</evidence>
<dbReference type="RefSeq" id="WP_344744523.1">
    <property type="nucleotide sequence ID" value="NZ_BAAAWW010000046.1"/>
</dbReference>
<feature type="transmembrane region" description="Helical" evidence="6">
    <location>
        <begin position="141"/>
        <end position="161"/>
    </location>
</feature>
<reference evidence="7 8" key="1">
    <citation type="submission" date="2024-09" db="EMBL/GenBank/DDBJ databases">
        <authorList>
            <person name="Sun Q."/>
            <person name="Mori K."/>
        </authorList>
    </citation>
    <scope>NUCLEOTIDE SEQUENCE [LARGE SCALE GENOMIC DNA]</scope>
    <source>
        <strain evidence="7 8">JCM 3028</strain>
    </source>
</reference>
<comment type="caution">
    <text evidence="7">The sequence shown here is derived from an EMBL/GenBank/DDBJ whole genome shotgun (WGS) entry which is preliminary data.</text>
</comment>
<comment type="subcellular location">
    <subcellularLocation>
        <location evidence="1">Cell membrane</location>
        <topology evidence="1">Multi-pass membrane protein</topology>
    </subcellularLocation>
</comment>
<organism evidence="7 8">
    <name type="scientific">Streptosporangium vulgare</name>
    <dbReference type="NCBI Taxonomy" id="46190"/>
    <lineage>
        <taxon>Bacteria</taxon>
        <taxon>Bacillati</taxon>
        <taxon>Actinomycetota</taxon>
        <taxon>Actinomycetes</taxon>
        <taxon>Streptosporangiales</taxon>
        <taxon>Streptosporangiaceae</taxon>
        <taxon>Streptosporangium</taxon>
    </lineage>
</organism>
<dbReference type="PANTHER" id="PTHR32196">
    <property type="entry name" value="ABC TRANSPORTER PERMEASE PROTEIN YPHD-RELATED-RELATED"/>
    <property type="match status" value="1"/>
</dbReference>
<dbReference type="Proteomes" id="UP001589610">
    <property type="component" value="Unassembled WGS sequence"/>
</dbReference>
<evidence type="ECO:0000256" key="4">
    <source>
        <dbReference type="ARBA" id="ARBA00022989"/>
    </source>
</evidence>
<evidence type="ECO:0000256" key="6">
    <source>
        <dbReference type="SAM" id="Phobius"/>
    </source>
</evidence>
<feature type="transmembrane region" description="Helical" evidence="6">
    <location>
        <begin position="67"/>
        <end position="100"/>
    </location>
</feature>
<evidence type="ECO:0000256" key="5">
    <source>
        <dbReference type="ARBA" id="ARBA00023136"/>
    </source>
</evidence>
<name>A0ABV5TJZ8_9ACTN</name>
<dbReference type="EMBL" id="JBHMBS010000015">
    <property type="protein sequence ID" value="MFB9679423.1"/>
    <property type="molecule type" value="Genomic_DNA"/>
</dbReference>
<feature type="transmembrane region" description="Helical" evidence="6">
    <location>
        <begin position="182"/>
        <end position="203"/>
    </location>
</feature>